<evidence type="ECO:0000313" key="5">
    <source>
        <dbReference type="Proteomes" id="UP001275084"/>
    </source>
</evidence>
<dbReference type="InterPro" id="IPR037523">
    <property type="entry name" value="VOC_core"/>
</dbReference>
<organism evidence="4 5">
    <name type="scientific">Lasiosphaeria hispida</name>
    <dbReference type="NCBI Taxonomy" id="260671"/>
    <lineage>
        <taxon>Eukaryota</taxon>
        <taxon>Fungi</taxon>
        <taxon>Dikarya</taxon>
        <taxon>Ascomycota</taxon>
        <taxon>Pezizomycotina</taxon>
        <taxon>Sordariomycetes</taxon>
        <taxon>Sordariomycetidae</taxon>
        <taxon>Sordariales</taxon>
        <taxon>Lasiosphaeriaceae</taxon>
        <taxon>Lasiosphaeria</taxon>
    </lineage>
</organism>
<dbReference type="Gene3D" id="3.10.180.10">
    <property type="entry name" value="2,3-Dihydroxybiphenyl 1,2-Dioxygenase, domain 1"/>
    <property type="match status" value="1"/>
</dbReference>
<evidence type="ECO:0000313" key="4">
    <source>
        <dbReference type="EMBL" id="KAK3339736.1"/>
    </source>
</evidence>
<feature type="domain" description="VOC" evidence="3">
    <location>
        <begin position="57"/>
        <end position="237"/>
    </location>
</feature>
<dbReference type="InterPro" id="IPR004360">
    <property type="entry name" value="Glyas_Fos-R_dOase_dom"/>
</dbReference>
<accession>A0AAJ0M7K0</accession>
<dbReference type="InterPro" id="IPR029068">
    <property type="entry name" value="Glyas_Bleomycin-R_OHBP_Dase"/>
</dbReference>
<keyword evidence="5" id="KW-1185">Reference proteome</keyword>
<gene>
    <name evidence="4" type="ORF">B0T25DRAFT_362341</name>
</gene>
<proteinExistence type="predicted"/>
<keyword evidence="2" id="KW-0732">Signal</keyword>
<reference evidence="4" key="2">
    <citation type="submission" date="2023-06" db="EMBL/GenBank/DDBJ databases">
        <authorList>
            <consortium name="Lawrence Berkeley National Laboratory"/>
            <person name="Haridas S."/>
            <person name="Hensen N."/>
            <person name="Bonometti L."/>
            <person name="Westerberg I."/>
            <person name="Brannstrom I.O."/>
            <person name="Guillou S."/>
            <person name="Cros-Aarteil S."/>
            <person name="Calhoun S."/>
            <person name="Kuo A."/>
            <person name="Mondo S."/>
            <person name="Pangilinan J."/>
            <person name="Riley R."/>
            <person name="Labutti K."/>
            <person name="Andreopoulos B."/>
            <person name="Lipzen A."/>
            <person name="Chen C."/>
            <person name="Yanf M."/>
            <person name="Daum C."/>
            <person name="Ng V."/>
            <person name="Clum A."/>
            <person name="Steindorff A."/>
            <person name="Ohm R."/>
            <person name="Martin F."/>
            <person name="Silar P."/>
            <person name="Natvig D."/>
            <person name="Lalanne C."/>
            <person name="Gautier V."/>
            <person name="Ament-Velasquez S.L."/>
            <person name="Kruys A."/>
            <person name="Hutchinson M.I."/>
            <person name="Powell A.J."/>
            <person name="Barry K."/>
            <person name="Miller A.N."/>
            <person name="Grigoriev I.V."/>
            <person name="Debuchy R."/>
            <person name="Gladieux P."/>
            <person name="Thoren M.H."/>
            <person name="Johannesson H."/>
        </authorList>
    </citation>
    <scope>NUCLEOTIDE SEQUENCE</scope>
    <source>
        <strain evidence="4">CBS 955.72</strain>
    </source>
</reference>
<dbReference type="Proteomes" id="UP001275084">
    <property type="component" value="Unassembled WGS sequence"/>
</dbReference>
<feature type="signal peptide" evidence="2">
    <location>
        <begin position="1"/>
        <end position="22"/>
    </location>
</feature>
<comment type="caution">
    <text evidence="4">The sequence shown here is derived from an EMBL/GenBank/DDBJ whole genome shotgun (WGS) entry which is preliminary data.</text>
</comment>
<protein>
    <recommendedName>
        <fullName evidence="3">VOC domain-containing protein</fullName>
    </recommendedName>
</protein>
<dbReference type="SUPFAM" id="SSF54593">
    <property type="entry name" value="Glyoxalase/Bleomycin resistance protein/Dihydroxybiphenyl dioxygenase"/>
    <property type="match status" value="1"/>
</dbReference>
<evidence type="ECO:0000256" key="1">
    <source>
        <dbReference type="SAM" id="MobiDB-lite"/>
    </source>
</evidence>
<reference evidence="4" key="1">
    <citation type="journal article" date="2023" name="Mol. Phylogenet. Evol.">
        <title>Genome-scale phylogeny and comparative genomics of the fungal order Sordariales.</title>
        <authorList>
            <person name="Hensen N."/>
            <person name="Bonometti L."/>
            <person name="Westerberg I."/>
            <person name="Brannstrom I.O."/>
            <person name="Guillou S."/>
            <person name="Cros-Aarteil S."/>
            <person name="Calhoun S."/>
            <person name="Haridas S."/>
            <person name="Kuo A."/>
            <person name="Mondo S."/>
            <person name="Pangilinan J."/>
            <person name="Riley R."/>
            <person name="LaButti K."/>
            <person name="Andreopoulos B."/>
            <person name="Lipzen A."/>
            <person name="Chen C."/>
            <person name="Yan M."/>
            <person name="Daum C."/>
            <person name="Ng V."/>
            <person name="Clum A."/>
            <person name="Steindorff A."/>
            <person name="Ohm R.A."/>
            <person name="Martin F."/>
            <person name="Silar P."/>
            <person name="Natvig D.O."/>
            <person name="Lalanne C."/>
            <person name="Gautier V."/>
            <person name="Ament-Velasquez S.L."/>
            <person name="Kruys A."/>
            <person name="Hutchinson M.I."/>
            <person name="Powell A.J."/>
            <person name="Barry K."/>
            <person name="Miller A.N."/>
            <person name="Grigoriev I.V."/>
            <person name="Debuchy R."/>
            <person name="Gladieux P."/>
            <person name="Hiltunen Thoren M."/>
            <person name="Johannesson H."/>
        </authorList>
    </citation>
    <scope>NUCLEOTIDE SEQUENCE</scope>
    <source>
        <strain evidence="4">CBS 955.72</strain>
    </source>
</reference>
<dbReference type="PANTHER" id="PTHR10374">
    <property type="entry name" value="LACTOYLGLUTATHIONE LYASE GLYOXALASE I"/>
    <property type="match status" value="1"/>
</dbReference>
<dbReference type="EMBL" id="JAUIQD010000009">
    <property type="protein sequence ID" value="KAK3339736.1"/>
    <property type="molecule type" value="Genomic_DNA"/>
</dbReference>
<dbReference type="PROSITE" id="PS51819">
    <property type="entry name" value="VOC"/>
    <property type="match status" value="1"/>
</dbReference>
<feature type="region of interest" description="Disordered" evidence="1">
    <location>
        <begin position="30"/>
        <end position="52"/>
    </location>
</feature>
<evidence type="ECO:0000259" key="3">
    <source>
        <dbReference type="PROSITE" id="PS51819"/>
    </source>
</evidence>
<dbReference type="Pfam" id="PF00903">
    <property type="entry name" value="Glyoxalase"/>
    <property type="match status" value="1"/>
</dbReference>
<feature type="chain" id="PRO_5042572174" description="VOC domain-containing protein" evidence="2">
    <location>
        <begin position="23"/>
        <end position="241"/>
    </location>
</feature>
<evidence type="ECO:0000256" key="2">
    <source>
        <dbReference type="SAM" id="SignalP"/>
    </source>
</evidence>
<sequence length="241" mass="25769">MHLRNVLLTALLTALLTSTAHACAPPRLHTRAADGQDFPSTQPGPDIPPPPSTAGYFVNHAALNVRNLTRSVAWYRDVLGFQVLFTFRASPRYSVVYLAHSAPNGENGAGYQTAAELTEAMMDGRARGLLELVSYDRSDSDEGGDQGGVGRSMRFSHVGLIVPDVLQAQGRLESLGADVLKRAGELPELQGPAGEAFGLPGDVVERHPEDAELISRALRDVLLVLDPDGNLIEVQSLRGGV</sequence>
<dbReference type="PANTHER" id="PTHR10374:SF19">
    <property type="entry name" value="LYASE (GLO1), PUTATIVE (AFU_ORTHOLOGUE AFUA_2G13550)-RELATED"/>
    <property type="match status" value="1"/>
</dbReference>
<name>A0AAJ0M7K0_9PEZI</name>
<dbReference type="AlphaFoldDB" id="A0AAJ0M7K0"/>